<name>A0A922HR74_DERFA</name>
<dbReference type="AlphaFoldDB" id="A0A922HR74"/>
<feature type="transmembrane region" description="Helical" evidence="1">
    <location>
        <begin position="166"/>
        <end position="189"/>
    </location>
</feature>
<feature type="transmembrane region" description="Helical" evidence="1">
    <location>
        <begin position="543"/>
        <end position="564"/>
    </location>
</feature>
<keyword evidence="1" id="KW-0472">Membrane</keyword>
<evidence type="ECO:0000313" key="3">
    <source>
        <dbReference type="Proteomes" id="UP000790347"/>
    </source>
</evidence>
<sequence length="860" mass="103629">MNLLQRFTMKKLQIEQIFNKGFEHWKYFTIRMEYSLSDYRIGRISKTNHSIKRGIYISIIGWAMIISFTIDMYYPENPFFINMKLFDQMLGSQRNDLLAIELIIISIIMELTWLYLINNVLQYRCSISNFIAFKKWSSFISKRLDKRVRQNLIRLYIITDFLSVTFYYTLIIALIIVDILFTYCSIIFYSHNQITILKLVISVPAIVIITAYICYLLGQLFYSLNFIIFIIEFFKIWLQQLSPFYYHYYLVEKSKNFADKTKILKFRNQFHYEYVQLYAEIRHFNHTASRIFLCIELISKSAIIMSCIYYSFQWQMDFHNTMVIGAMLAIFPYTTGIYFRIARLPAINHLYIKSISNWLARLQYYRKNDGKKLNNISERIIWYQMIKSNLFIQTMANNRLGFHCGHLFFITRYKCIELFLLNFSVIMMFYKKIIQYCLIKFPALRIIMAIISESWKKADFKTIFIRGFDFMKIYTFRLQFSIDDYQNQNIPWTWNTFRSTVLFTSLSWVAIIGLGLLALLPNTHPFMSYDNFERILETERMDIFILAIFIMLIYNLSLIILIIMRNELSTKSLKYLKRFYIIIYFIGITTFRLYIVNAIFTIIFGYYWAIIFYMENLTTFKKLILSMPIFFFICIDIAYLLGQMFTTILTFIVFVIEFFQVKLEELYRLAKRMFTRSWQNNELKQLFWNRFQQQYVKLYAEIADFNKSFGSMLLYMETVSKTSIIISCMFYSRQKELSQYCLMAILSLMSEFVCVTSLYSRVARLPSYNRRCCKSIIKWLARTQWSGPDTLFYNRNLRIQKLHIVRRTTIKSNLFVQVMSKNELGFTCGHLFFITKFKYIEMLMMNIPLIIMFYEKIYNN</sequence>
<keyword evidence="1" id="KW-0812">Transmembrane</keyword>
<evidence type="ECO:0000256" key="1">
    <source>
        <dbReference type="SAM" id="Phobius"/>
    </source>
</evidence>
<feature type="transmembrane region" description="Helical" evidence="1">
    <location>
        <begin position="579"/>
        <end position="611"/>
    </location>
</feature>
<feature type="transmembrane region" description="Helical" evidence="1">
    <location>
        <begin position="291"/>
        <end position="312"/>
    </location>
</feature>
<organism evidence="2 3">
    <name type="scientific">Dermatophagoides farinae</name>
    <name type="common">American house dust mite</name>
    <dbReference type="NCBI Taxonomy" id="6954"/>
    <lineage>
        <taxon>Eukaryota</taxon>
        <taxon>Metazoa</taxon>
        <taxon>Ecdysozoa</taxon>
        <taxon>Arthropoda</taxon>
        <taxon>Chelicerata</taxon>
        <taxon>Arachnida</taxon>
        <taxon>Acari</taxon>
        <taxon>Acariformes</taxon>
        <taxon>Sarcoptiformes</taxon>
        <taxon>Astigmata</taxon>
        <taxon>Psoroptidia</taxon>
        <taxon>Analgoidea</taxon>
        <taxon>Pyroglyphidae</taxon>
        <taxon>Dermatophagoidinae</taxon>
        <taxon>Dermatophagoides</taxon>
    </lineage>
</organism>
<comment type="caution">
    <text evidence="2">The sequence shown here is derived from an EMBL/GenBank/DDBJ whole genome shotgun (WGS) entry which is preliminary data.</text>
</comment>
<feature type="transmembrane region" description="Helical" evidence="1">
    <location>
        <begin position="318"/>
        <end position="339"/>
    </location>
</feature>
<feature type="transmembrane region" description="Helical" evidence="1">
    <location>
        <begin position="55"/>
        <end position="74"/>
    </location>
</feature>
<keyword evidence="3" id="KW-1185">Reference proteome</keyword>
<dbReference type="EMBL" id="ASGP02000006">
    <property type="protein sequence ID" value="KAH9501081.1"/>
    <property type="molecule type" value="Genomic_DNA"/>
</dbReference>
<proteinExistence type="predicted"/>
<accession>A0A922HR74</accession>
<feature type="transmembrane region" description="Helical" evidence="1">
    <location>
        <begin position="623"/>
        <end position="642"/>
    </location>
</feature>
<reference evidence="2" key="1">
    <citation type="submission" date="2013-05" db="EMBL/GenBank/DDBJ databases">
        <authorList>
            <person name="Yim A.K.Y."/>
            <person name="Chan T.F."/>
            <person name="Ji K.M."/>
            <person name="Liu X.Y."/>
            <person name="Zhou J.W."/>
            <person name="Li R.Q."/>
            <person name="Yang K.Y."/>
            <person name="Li J."/>
            <person name="Li M."/>
            <person name="Law P.T.W."/>
            <person name="Wu Y.L."/>
            <person name="Cai Z.L."/>
            <person name="Qin H."/>
            <person name="Bao Y."/>
            <person name="Leung R.K.K."/>
            <person name="Ng P.K.S."/>
            <person name="Zou J."/>
            <person name="Zhong X.J."/>
            <person name="Ran P.X."/>
            <person name="Zhong N.S."/>
            <person name="Liu Z.G."/>
            <person name="Tsui S.K.W."/>
        </authorList>
    </citation>
    <scope>NUCLEOTIDE SEQUENCE</scope>
    <source>
        <strain evidence="2">Derf</strain>
        <tissue evidence="2">Whole organism</tissue>
    </source>
</reference>
<evidence type="ECO:0000313" key="2">
    <source>
        <dbReference type="EMBL" id="KAH9501081.1"/>
    </source>
</evidence>
<protein>
    <submittedName>
        <fullName evidence="2">Uncharacterized protein</fullName>
    </submittedName>
</protein>
<feature type="transmembrane region" description="Helical" evidence="1">
    <location>
        <begin position="501"/>
        <end position="522"/>
    </location>
</feature>
<gene>
    <name evidence="2" type="ORF">DERF_011950</name>
</gene>
<dbReference type="Proteomes" id="UP000790347">
    <property type="component" value="Unassembled WGS sequence"/>
</dbReference>
<reference evidence="2" key="2">
    <citation type="journal article" date="2022" name="Res Sq">
        <title>Comparative Genomics Reveals Insights into the Divergent Evolution of Astigmatic Mites and Household Pest Adaptations.</title>
        <authorList>
            <person name="Xiong Q."/>
            <person name="Wan A.T.-Y."/>
            <person name="Liu X.-Y."/>
            <person name="Fung C.S.-H."/>
            <person name="Xiao X."/>
            <person name="Malainual N."/>
            <person name="Hou J."/>
            <person name="Wang L."/>
            <person name="Wang M."/>
            <person name="Yang K."/>
            <person name="Cui Y."/>
            <person name="Leung E."/>
            <person name="Nong W."/>
            <person name="Shin S.-K."/>
            <person name="Au S."/>
            <person name="Jeong K.Y."/>
            <person name="Chew F.T."/>
            <person name="Hui J."/>
            <person name="Leung T.F."/>
            <person name="Tungtrongchitr A."/>
            <person name="Zhong N."/>
            <person name="Liu Z."/>
            <person name="Tsui S."/>
        </authorList>
    </citation>
    <scope>NUCLEOTIDE SEQUENCE</scope>
    <source>
        <strain evidence="2">Derf</strain>
        <tissue evidence="2">Whole organism</tissue>
    </source>
</reference>
<feature type="transmembrane region" description="Helical" evidence="1">
    <location>
        <begin position="95"/>
        <end position="116"/>
    </location>
</feature>
<keyword evidence="1" id="KW-1133">Transmembrane helix</keyword>
<feature type="transmembrane region" description="Helical" evidence="1">
    <location>
        <begin position="196"/>
        <end position="213"/>
    </location>
</feature>